<keyword evidence="2" id="KW-0067">ATP-binding</keyword>
<feature type="binding site" evidence="2">
    <location>
        <begin position="176"/>
        <end position="183"/>
    </location>
    <ligand>
        <name>ATP</name>
        <dbReference type="ChEBI" id="CHEBI:30616"/>
    </ligand>
</feature>
<proteinExistence type="predicted"/>
<dbReference type="InterPro" id="IPR040198">
    <property type="entry name" value="Fido_containing"/>
</dbReference>
<name>A0A9D3B010_9FIRM</name>
<dbReference type="Gene3D" id="1.10.3290.10">
    <property type="entry name" value="Fido-like domain"/>
    <property type="match status" value="1"/>
</dbReference>
<gene>
    <name evidence="5" type="ORF">SPSYN_00161</name>
</gene>
<feature type="domain" description="Fido" evidence="4">
    <location>
        <begin position="93"/>
        <end position="230"/>
    </location>
</feature>
<dbReference type="InterPro" id="IPR036597">
    <property type="entry name" value="Fido-like_dom_sf"/>
</dbReference>
<dbReference type="EMBL" id="LSRS01000001">
    <property type="protein sequence ID" value="KAF1086443.1"/>
    <property type="molecule type" value="Genomic_DNA"/>
</dbReference>
<dbReference type="PANTHER" id="PTHR13504:SF38">
    <property type="entry name" value="FIDO DOMAIN-CONTAINING PROTEIN"/>
    <property type="match status" value="1"/>
</dbReference>
<evidence type="ECO:0000256" key="2">
    <source>
        <dbReference type="PIRSR" id="PIRSR640198-2"/>
    </source>
</evidence>
<dbReference type="OrthoDB" id="9813719at2"/>
<dbReference type="PANTHER" id="PTHR13504">
    <property type="entry name" value="FIDO DOMAIN-CONTAINING PROTEIN DDB_G0283145"/>
    <property type="match status" value="1"/>
</dbReference>
<evidence type="ECO:0000313" key="6">
    <source>
        <dbReference type="Proteomes" id="UP000798488"/>
    </source>
</evidence>
<dbReference type="Proteomes" id="UP000798488">
    <property type="component" value="Unassembled WGS sequence"/>
</dbReference>
<comment type="caution">
    <text evidence="5">The sequence shown here is derived from an EMBL/GenBank/DDBJ whole genome shotgun (WGS) entry which is preliminary data.</text>
</comment>
<protein>
    <submittedName>
        <fullName evidence="5">Fic/DOC family protein</fullName>
    </submittedName>
</protein>
<dbReference type="AlphaFoldDB" id="A0A9D3B010"/>
<dbReference type="SUPFAM" id="SSF140931">
    <property type="entry name" value="Fic-like"/>
    <property type="match status" value="1"/>
</dbReference>
<evidence type="ECO:0000256" key="3">
    <source>
        <dbReference type="PIRSR" id="PIRSR640198-3"/>
    </source>
</evidence>
<keyword evidence="2" id="KW-0547">Nucleotide-binding</keyword>
<dbReference type="RefSeq" id="WP_161820602.1">
    <property type="nucleotide sequence ID" value="NZ_LSRS01000001.1"/>
</dbReference>
<reference evidence="5" key="1">
    <citation type="submission" date="2016-02" db="EMBL/GenBank/DDBJ databases">
        <title>Draft Genome Sequence of Sporotomaculum syntrophicum Strain FB, a Syntrophic Benzoate Degrader.</title>
        <authorList>
            <person name="Nobu M.K."/>
            <person name="Narihiro T."/>
            <person name="Qiu Y.-L."/>
            <person name="Ohashi A."/>
            <person name="Liu W.-T."/>
            <person name="Yuji S."/>
        </authorList>
    </citation>
    <scope>NUCLEOTIDE SEQUENCE</scope>
    <source>
        <strain evidence="5">FB</strain>
    </source>
</reference>
<dbReference type="Pfam" id="PF02661">
    <property type="entry name" value="Fic"/>
    <property type="match status" value="1"/>
</dbReference>
<organism evidence="5 6">
    <name type="scientific">Sporotomaculum syntrophicum</name>
    <dbReference type="NCBI Taxonomy" id="182264"/>
    <lineage>
        <taxon>Bacteria</taxon>
        <taxon>Bacillati</taxon>
        <taxon>Bacillota</taxon>
        <taxon>Clostridia</taxon>
        <taxon>Eubacteriales</taxon>
        <taxon>Desulfallaceae</taxon>
        <taxon>Sporotomaculum</taxon>
    </lineage>
</organism>
<evidence type="ECO:0000313" key="5">
    <source>
        <dbReference type="EMBL" id="KAF1086443.1"/>
    </source>
</evidence>
<dbReference type="InterPro" id="IPR003812">
    <property type="entry name" value="Fido"/>
</dbReference>
<feature type="site" description="Important for autoinhibition of adenylyltransferase activity" evidence="3">
    <location>
        <position position="44"/>
    </location>
</feature>
<dbReference type="GO" id="GO:0005524">
    <property type="term" value="F:ATP binding"/>
    <property type="evidence" value="ECO:0007669"/>
    <property type="project" value="UniProtKB-KW"/>
</dbReference>
<dbReference type="PROSITE" id="PS51459">
    <property type="entry name" value="FIDO"/>
    <property type="match status" value="1"/>
</dbReference>
<evidence type="ECO:0000259" key="4">
    <source>
        <dbReference type="PROSITE" id="PS51459"/>
    </source>
</evidence>
<feature type="active site" evidence="1">
    <location>
        <position position="172"/>
    </location>
</feature>
<keyword evidence="6" id="KW-1185">Reference proteome</keyword>
<sequence>MTIYEKIDRCHEAIGAVRPFEGHMLEQLKDYYRIGLTWSSNAIEGNTLTINETKVVLEDGLTIAGRPLRDFYETVGHGKAYNFMFTLIGNRRISTADIKAMHRLFYKEIDEENAGVWRKEPVVVSGTDYVFPHPDELEKRMMELDAWITNERGKYHPVTFAGLLHLKFVNIHPFIDGNGRTSRLIMNLALIQDGYQLAIVPPVLRAEYNDTIRQYQIKGTSKPFCDFIAERVYETQKEIMRLFHIPLPELK</sequence>
<evidence type="ECO:0000256" key="1">
    <source>
        <dbReference type="PIRSR" id="PIRSR640198-1"/>
    </source>
</evidence>
<accession>A0A9D3B010</accession>